<evidence type="ECO:0000259" key="7">
    <source>
        <dbReference type="Pfam" id="PF03710"/>
    </source>
</evidence>
<dbReference type="GO" id="GO:0008882">
    <property type="term" value="F:[glutamate-ammonia-ligase] adenylyltransferase activity"/>
    <property type="evidence" value="ECO:0007669"/>
    <property type="project" value="UniProtKB-EC"/>
</dbReference>
<dbReference type="EC" id="2.7.7.42" evidence="9"/>
<dbReference type="InterPro" id="IPR013546">
    <property type="entry name" value="PII_UdlTrfase/GS_AdlTrfase"/>
</dbReference>
<evidence type="ECO:0000256" key="4">
    <source>
        <dbReference type="ARBA" id="ARBA00022840"/>
    </source>
</evidence>
<dbReference type="GO" id="GO:0016874">
    <property type="term" value="F:ligase activity"/>
    <property type="evidence" value="ECO:0007669"/>
    <property type="project" value="UniProtKB-KW"/>
</dbReference>
<keyword evidence="4" id="KW-0067">ATP-binding</keyword>
<dbReference type="Pfam" id="PF03710">
    <property type="entry name" value="GlnE"/>
    <property type="match status" value="2"/>
</dbReference>
<dbReference type="RefSeq" id="WP_005006123.1">
    <property type="nucleotide sequence ID" value="NZ_HG422173.1"/>
</dbReference>
<feature type="domain" description="Glutamate-ammonia ligase adenylyltransferase repeated" evidence="7">
    <location>
        <begin position="643"/>
        <end position="882"/>
    </location>
</feature>
<protein>
    <submittedName>
        <fullName evidence="9">Putative Glutamate-ammonia ligase adenylyltransferase</fullName>
        <ecNumber evidence="9">2.7.7.42</ecNumber>
    </submittedName>
</protein>
<dbReference type="InterPro" id="IPR005190">
    <property type="entry name" value="GlnE_rpt_dom"/>
</dbReference>
<keyword evidence="6" id="KW-0511">Multifunctional enzyme</keyword>
<dbReference type="PANTHER" id="PTHR30621">
    <property type="entry name" value="GLUTAMINE SYNTHETASE ADENYLYLTRANSFERASE"/>
    <property type="match status" value="1"/>
</dbReference>
<keyword evidence="1 9" id="KW-0808">Transferase</keyword>
<dbReference type="CDD" id="cd05401">
    <property type="entry name" value="NT_GlnE_GlnD_like"/>
    <property type="match status" value="2"/>
</dbReference>
<dbReference type="Gene3D" id="3.30.460.10">
    <property type="entry name" value="Beta Polymerase, domain 2"/>
    <property type="match status" value="2"/>
</dbReference>
<dbReference type="SUPFAM" id="SSF81301">
    <property type="entry name" value="Nucleotidyltransferase"/>
    <property type="match status" value="2"/>
</dbReference>
<dbReference type="AlphaFoldDB" id="M1YW79"/>
<feature type="domain" description="PII-uridylyltransferase/Glutamine-synthetase adenylyltransferase" evidence="8">
    <location>
        <begin position="382"/>
        <end position="527"/>
    </location>
</feature>
<evidence type="ECO:0000313" key="10">
    <source>
        <dbReference type="Proteomes" id="UP000011704"/>
    </source>
</evidence>
<evidence type="ECO:0000256" key="6">
    <source>
        <dbReference type="ARBA" id="ARBA00023268"/>
    </source>
</evidence>
<reference evidence="9 10" key="1">
    <citation type="journal article" date="2013" name="Front. Microbiol.">
        <title>The genome of Nitrospina gracilis illuminates the metabolism and evolution of the major marine nitrite oxidizer.</title>
        <authorList>
            <person name="Luecker S."/>
            <person name="Nowka B."/>
            <person name="Rattei T."/>
            <person name="Spieck E."/>
            <person name="and Daims H."/>
        </authorList>
    </citation>
    <scope>NUCLEOTIDE SEQUENCE [LARGE SCALE GENOMIC DNA]</scope>
    <source>
        <strain evidence="9 10">3/211</strain>
    </source>
</reference>
<dbReference type="SUPFAM" id="SSF81593">
    <property type="entry name" value="Nucleotidyltransferase substrate binding subunit/domain"/>
    <property type="match status" value="2"/>
</dbReference>
<keyword evidence="3" id="KW-0547">Nucleotide-binding</keyword>
<keyword evidence="10" id="KW-1185">Reference proteome</keyword>
<dbReference type="STRING" id="1266370.NITGR_130025"/>
<evidence type="ECO:0000259" key="8">
    <source>
        <dbReference type="Pfam" id="PF08335"/>
    </source>
</evidence>
<dbReference type="PANTHER" id="PTHR30621:SF0">
    <property type="entry name" value="BIFUNCTIONAL GLUTAMINE SYNTHETASE ADENYLYLTRANSFERASE_ADENYLYL-REMOVING ENZYME"/>
    <property type="match status" value="1"/>
</dbReference>
<dbReference type="InParanoid" id="M1YW79"/>
<organism evidence="9 10">
    <name type="scientific">Nitrospina gracilis (strain 3/211)</name>
    <dbReference type="NCBI Taxonomy" id="1266370"/>
    <lineage>
        <taxon>Bacteria</taxon>
        <taxon>Pseudomonadati</taxon>
        <taxon>Nitrospinota/Tectimicrobiota group</taxon>
        <taxon>Nitrospinota</taxon>
        <taxon>Nitrospinia</taxon>
        <taxon>Nitrospinales</taxon>
        <taxon>Nitrospinaceae</taxon>
        <taxon>Nitrospina</taxon>
    </lineage>
</organism>
<dbReference type="NCBIfam" id="NF008292">
    <property type="entry name" value="PRK11072.1"/>
    <property type="match status" value="1"/>
</dbReference>
<gene>
    <name evidence="9" type="ORF">NITGR_130025</name>
</gene>
<proteinExistence type="predicted"/>
<feature type="domain" description="PII-uridylyltransferase/Glutamine-synthetase adenylyltransferase" evidence="8">
    <location>
        <begin position="904"/>
        <end position="1044"/>
    </location>
</feature>
<keyword evidence="5" id="KW-0460">Magnesium</keyword>
<dbReference type="Proteomes" id="UP000011704">
    <property type="component" value="Unassembled WGS sequence"/>
</dbReference>
<keyword evidence="2 9" id="KW-0548">Nucleotidyltransferase</keyword>
<dbReference type="GO" id="GO:0005524">
    <property type="term" value="F:ATP binding"/>
    <property type="evidence" value="ECO:0007669"/>
    <property type="project" value="UniProtKB-KW"/>
</dbReference>
<dbReference type="HOGENOM" id="CLU_006233_1_1_0"/>
<accession>M1YW79</accession>
<name>M1YW79_NITG3</name>
<dbReference type="Gene3D" id="1.20.120.1510">
    <property type="match status" value="1"/>
</dbReference>
<evidence type="ECO:0000256" key="2">
    <source>
        <dbReference type="ARBA" id="ARBA00022695"/>
    </source>
</evidence>
<evidence type="ECO:0000256" key="1">
    <source>
        <dbReference type="ARBA" id="ARBA00022679"/>
    </source>
</evidence>
<dbReference type="EMBL" id="CAQJ01000015">
    <property type="protein sequence ID" value="CCQ89559.1"/>
    <property type="molecule type" value="Genomic_DNA"/>
</dbReference>
<comment type="caution">
    <text evidence="9">The sequence shown here is derived from an EMBL/GenBank/DDBJ whole genome shotgun (WGS) entry which is preliminary data.</text>
</comment>
<evidence type="ECO:0000256" key="3">
    <source>
        <dbReference type="ARBA" id="ARBA00022741"/>
    </source>
</evidence>
<evidence type="ECO:0000256" key="5">
    <source>
        <dbReference type="ARBA" id="ARBA00022842"/>
    </source>
</evidence>
<feature type="domain" description="Glutamate-ammonia ligase adenylyltransferase repeated" evidence="7">
    <location>
        <begin position="102"/>
        <end position="359"/>
    </location>
</feature>
<dbReference type="FunCoup" id="M1YW79">
    <property type="interactions" value="168"/>
</dbReference>
<dbReference type="GO" id="GO:0005829">
    <property type="term" value="C:cytosol"/>
    <property type="evidence" value="ECO:0007669"/>
    <property type="project" value="TreeGrafter"/>
</dbReference>
<dbReference type="OrthoDB" id="9759366at2"/>
<dbReference type="GO" id="GO:0000820">
    <property type="term" value="P:regulation of glutamine family amino acid metabolic process"/>
    <property type="evidence" value="ECO:0007669"/>
    <property type="project" value="TreeGrafter"/>
</dbReference>
<sequence>MNVVTHLSSLVLEGETWSDSWTQPLSGVGFDDPKKAWHNLMMLKEQANFHELYPAFFPSLLECLEQCYDPDLALNNFERLSSKLPDKEHLYSFLTRTPDFLNALMILFSGSQVLTDSLLRHPEFFDWLVDPETLNTSRTKDQLYRDYYTMMDRAASGVTTTSLLRKFKKREYIRIGLRDLMGRADTLETLEDLSNLADVCLQVAYEYAQRELVNKHGSPMFRDHDGREKESEFTILAMGKLGGRELNYSSDIDLIYIYTSAEGETKAHSLVSPTSGTITCYEFHTKLGQRITRLINEITSDGNVFRVDLNLRPEGQNGEIAHSLSFCETYYESVGRTWERQALIKARVSAGSEKLGQQFFSMIRPFVYRKTLDFNAIEEVKALKRKVDANLKQKKQEKGNIKLGFGGIREIEFIIQSYQLLFGGRDSSLRDTSTLSTLSKLKEREFVSTDEYNKLFDAYIFLRNLENRVQLTFGLQTYSIPRETRSQAVLARKMGYQAENISSLADNLQKEFERHTSFVGAMFDQLFAEDKDQKAAHDTSQKWDARQDIESRFSEEYLSSYPFNDSKRAFQFLCSLRDGPSSKPATERGIQIFYKVLPQILNLCRKVPNANFAVENLLKFVEASKARETYLDLFHDNEKFLELLLILFGSSETLSTFLIKQPNFIDVLSNVESLYRFKTPEKMKRGLDDFLSTCETPEQRNLSLRWFKQAEELRIGIRYLIHEADLPGTLLDLSNLADLYLRSVLELAWNRIQEGPSSVPREGFAIIGLGKLGGRELNFGSDLDIVFVYENKEEDPESDLTAMTLYSQLAQGIIQLSSESSAVGPAYKIDTDLRPEGSRGALVLSLKGYKDYFESRGRIWEQQAMTRARFIAGDRELGDRFLDITHKFTYRSKLEYGSLIEIARLRERMEKELAEESKKGKNVKLGHGGLADIEFTVQILQLMHGRRNPKLRATNTLEVINTLSAYGILQYEQAEALQKHYEFLRNVECSLRLINPQFSNHLPKDPAVLQTLARILGYKGENGGAAEELMANYEETTQSVRTFYTNNVDTFYARRCDAGQIFR</sequence>
<dbReference type="Pfam" id="PF08335">
    <property type="entry name" value="GlnD_UR_UTase"/>
    <property type="match status" value="2"/>
</dbReference>
<dbReference type="InterPro" id="IPR023057">
    <property type="entry name" value="GlnE"/>
</dbReference>
<dbReference type="InterPro" id="IPR043519">
    <property type="entry name" value="NT_sf"/>
</dbReference>
<dbReference type="Gene3D" id="1.20.120.330">
    <property type="entry name" value="Nucleotidyltransferases domain 2"/>
    <property type="match status" value="2"/>
</dbReference>
<keyword evidence="9" id="KW-0436">Ligase</keyword>
<evidence type="ECO:0000313" key="9">
    <source>
        <dbReference type="EMBL" id="CCQ89559.1"/>
    </source>
</evidence>